<dbReference type="Pfam" id="PF05168">
    <property type="entry name" value="HEPN"/>
    <property type="match status" value="1"/>
</dbReference>
<dbReference type="Proteomes" id="UP000030185">
    <property type="component" value="Unassembled WGS sequence"/>
</dbReference>
<dbReference type="SUPFAM" id="SSF81593">
    <property type="entry name" value="Nucleotidyltransferase substrate binding subunit/domain"/>
    <property type="match status" value="1"/>
</dbReference>
<dbReference type="InterPro" id="IPR052548">
    <property type="entry name" value="Type_VII_TA_antitoxin"/>
</dbReference>
<dbReference type="EMBL" id="BBLT01000005">
    <property type="protein sequence ID" value="GAL85560.1"/>
    <property type="molecule type" value="Genomic_DNA"/>
</dbReference>
<feature type="domain" description="HEPN" evidence="1">
    <location>
        <begin position="150"/>
        <end position="270"/>
    </location>
</feature>
<dbReference type="eggNOG" id="COG2250">
    <property type="taxonomic scope" value="Bacteria"/>
</dbReference>
<dbReference type="SMART" id="SM00748">
    <property type="entry name" value="HEPN"/>
    <property type="match status" value="1"/>
</dbReference>
<dbReference type="CDD" id="cd05403">
    <property type="entry name" value="NT_KNTase_like"/>
    <property type="match status" value="1"/>
</dbReference>
<dbReference type="InterPro" id="IPR041633">
    <property type="entry name" value="Polbeta"/>
</dbReference>
<evidence type="ECO:0000313" key="3">
    <source>
        <dbReference type="Proteomes" id="UP000030185"/>
    </source>
</evidence>
<dbReference type="STRING" id="153721.MYP_2789"/>
<comment type="caution">
    <text evidence="2">The sequence shown here is derived from an EMBL/GenBank/DDBJ whole genome shotgun (WGS) entry which is preliminary data.</text>
</comment>
<keyword evidence="3" id="KW-1185">Reference proteome</keyword>
<gene>
    <name evidence="2" type="ORF">MYP_2789</name>
</gene>
<dbReference type="PANTHER" id="PTHR33933:SF1">
    <property type="entry name" value="PROTEIN ADENYLYLTRANSFERASE MNTA-RELATED"/>
    <property type="match status" value="1"/>
</dbReference>
<dbReference type="SUPFAM" id="SSF81301">
    <property type="entry name" value="Nucleotidyltransferase"/>
    <property type="match status" value="1"/>
</dbReference>
<proteinExistence type="predicted"/>
<dbReference type="PANTHER" id="PTHR33933">
    <property type="entry name" value="NUCLEOTIDYLTRANSFERASE"/>
    <property type="match status" value="1"/>
</dbReference>
<reference evidence="2 3" key="1">
    <citation type="submission" date="2014-09" db="EMBL/GenBank/DDBJ databases">
        <title>Sporocytophaga myxococcoides PG-01 genome sequencing.</title>
        <authorList>
            <person name="Liu L."/>
            <person name="Gao P.J."/>
            <person name="Chen G.J."/>
            <person name="Wang L.S."/>
        </authorList>
    </citation>
    <scope>NUCLEOTIDE SEQUENCE [LARGE SCALE GENOMIC DNA]</scope>
    <source>
        <strain evidence="2 3">PG-01</strain>
    </source>
</reference>
<dbReference type="AlphaFoldDB" id="A0A098LF32"/>
<accession>A0A098LF32</accession>
<evidence type="ECO:0000313" key="2">
    <source>
        <dbReference type="EMBL" id="GAL85560.1"/>
    </source>
</evidence>
<sequence>MPEYKQEELKLITDLVVEKMKPAKLLLFGSYARNTWAEEEKVEEGNRLIFKSDYDILVITSEELGNVSSTRWRKTKQKLKKLELSTTVTAIHHSADFINKELKAGSYFFTDVIREGIVLYDSGEVTLATPGKVNPDAVLKRAKEEYEYWFKNAEQFQKGYRMYFEDGDYKFAAFHLHQATESFYSAVALVFTHYKGKNHDLDELGKTAAVINREFRTVFPKETQEQIDRYELLKKAYIDARYKKGYTITKEDLEYLSERIEVLRELVKRVCEERLG</sequence>
<protein>
    <submittedName>
        <fullName evidence="2">HEPN domain-containing protein</fullName>
    </submittedName>
</protein>
<dbReference type="PROSITE" id="PS50910">
    <property type="entry name" value="HEPN"/>
    <property type="match status" value="1"/>
</dbReference>
<dbReference type="InterPro" id="IPR007842">
    <property type="entry name" value="HEPN_dom"/>
</dbReference>
<organism evidence="2 3">
    <name type="scientific">Sporocytophaga myxococcoides</name>
    <dbReference type="NCBI Taxonomy" id="153721"/>
    <lineage>
        <taxon>Bacteria</taxon>
        <taxon>Pseudomonadati</taxon>
        <taxon>Bacteroidota</taxon>
        <taxon>Cytophagia</taxon>
        <taxon>Cytophagales</taxon>
        <taxon>Cytophagaceae</taxon>
        <taxon>Sporocytophaga</taxon>
    </lineage>
</organism>
<dbReference type="Gene3D" id="3.30.460.10">
    <property type="entry name" value="Beta Polymerase, domain 2"/>
    <property type="match status" value="1"/>
</dbReference>
<dbReference type="Pfam" id="PF18765">
    <property type="entry name" value="Polbeta"/>
    <property type="match status" value="1"/>
</dbReference>
<dbReference type="Gene3D" id="1.20.120.330">
    <property type="entry name" value="Nucleotidyltransferases domain 2"/>
    <property type="match status" value="1"/>
</dbReference>
<name>A0A098LF32_9BACT</name>
<evidence type="ECO:0000259" key="1">
    <source>
        <dbReference type="PROSITE" id="PS50910"/>
    </source>
</evidence>
<dbReference type="InterPro" id="IPR043519">
    <property type="entry name" value="NT_sf"/>
</dbReference>